<proteinExistence type="predicted"/>
<gene>
    <name evidence="1" type="ORF">KSV97_10885</name>
    <name evidence="2" type="ORF">KSW06_10965</name>
</gene>
<dbReference type="RefSeq" id="WP_022425139.1">
    <property type="nucleotide sequence ID" value="NZ_CAXVKV010000055.1"/>
</dbReference>
<dbReference type="Proteomes" id="UP001197492">
    <property type="component" value="Unassembled WGS sequence"/>
</dbReference>
<accession>A0AAW4MTP6</accession>
<sequence>MDILTICLCILVLAGVFALVSLGVFLIHALTTLKDVSHLAQHLETTVSKVNVTVDDINYKMDKLNEPINVVSGIFNKKRSSTGILGTVLGLKNILKKK</sequence>
<evidence type="ECO:0000313" key="4">
    <source>
        <dbReference type="Proteomes" id="UP001197492"/>
    </source>
</evidence>
<organism evidence="1 3">
    <name type="scientific">Catenibacterium mitsuokai</name>
    <dbReference type="NCBI Taxonomy" id="100886"/>
    <lineage>
        <taxon>Bacteria</taxon>
        <taxon>Bacillati</taxon>
        <taxon>Bacillota</taxon>
        <taxon>Erysipelotrichia</taxon>
        <taxon>Erysipelotrichales</taxon>
        <taxon>Coprobacillaceae</taxon>
        <taxon>Catenibacterium</taxon>
    </lineage>
</organism>
<dbReference type="Proteomes" id="UP001196408">
    <property type="component" value="Unassembled WGS sequence"/>
</dbReference>
<evidence type="ECO:0000313" key="3">
    <source>
        <dbReference type="Proteomes" id="UP001196408"/>
    </source>
</evidence>
<dbReference type="GeneID" id="301324831"/>
<protein>
    <submittedName>
        <fullName evidence="1">DUF948 domain-containing protein</fullName>
    </submittedName>
</protein>
<keyword evidence="4" id="KW-1185">Reference proteome</keyword>
<dbReference type="EMBL" id="JAHOEL010000119">
    <property type="protein sequence ID" value="MBV3393751.1"/>
    <property type="molecule type" value="Genomic_DNA"/>
</dbReference>
<dbReference type="AlphaFoldDB" id="A0AAW4MTP6"/>
<reference evidence="1 4" key="1">
    <citation type="submission" date="2021-06" db="EMBL/GenBank/DDBJ databases">
        <title>Collection of gut derived symbiotic bacterial strains cultured from healthy donors.</title>
        <authorList>
            <person name="Lin H."/>
            <person name="Littmann E."/>
            <person name="Pamer E.G."/>
        </authorList>
    </citation>
    <scope>NUCLEOTIDE SEQUENCE</scope>
    <source>
        <strain evidence="2 4">MSK.21.70</strain>
        <strain evidence="1">MSK.21.82</strain>
    </source>
</reference>
<evidence type="ECO:0000313" key="1">
    <source>
        <dbReference type="EMBL" id="MBV3383703.1"/>
    </source>
</evidence>
<comment type="caution">
    <text evidence="1">The sequence shown here is derived from an EMBL/GenBank/DDBJ whole genome shotgun (WGS) entry which is preliminary data.</text>
</comment>
<name>A0AAW4MTP6_9FIRM</name>
<dbReference type="EMBL" id="JAHOEF010000115">
    <property type="protein sequence ID" value="MBV3383703.1"/>
    <property type="molecule type" value="Genomic_DNA"/>
</dbReference>
<evidence type="ECO:0000313" key="2">
    <source>
        <dbReference type="EMBL" id="MBV3393751.1"/>
    </source>
</evidence>